<dbReference type="PANTHER" id="PTHR31374:SF198">
    <property type="entry name" value="AUXIN-RESPONSIVE PROTEIN SAUR72"/>
    <property type="match status" value="1"/>
</dbReference>
<dbReference type="PANTHER" id="PTHR31374">
    <property type="entry name" value="AUXIN-INDUCED PROTEIN-LIKE-RELATED"/>
    <property type="match status" value="1"/>
</dbReference>
<dbReference type="EMBL" id="OX465086">
    <property type="protein sequence ID" value="CAI9260251.1"/>
    <property type="molecule type" value="Genomic_DNA"/>
</dbReference>
<protein>
    <recommendedName>
        <fullName evidence="4">Auxin-responsive protein</fullName>
    </recommendedName>
</protein>
<evidence type="ECO:0008006" key="4">
    <source>
        <dbReference type="Google" id="ProtNLM"/>
    </source>
</evidence>
<proteinExistence type="inferred from homology"/>
<organism evidence="2 3">
    <name type="scientific">Lactuca saligna</name>
    <name type="common">Willowleaf lettuce</name>
    <dbReference type="NCBI Taxonomy" id="75948"/>
    <lineage>
        <taxon>Eukaryota</taxon>
        <taxon>Viridiplantae</taxon>
        <taxon>Streptophyta</taxon>
        <taxon>Embryophyta</taxon>
        <taxon>Tracheophyta</taxon>
        <taxon>Spermatophyta</taxon>
        <taxon>Magnoliopsida</taxon>
        <taxon>eudicotyledons</taxon>
        <taxon>Gunneridae</taxon>
        <taxon>Pentapetalae</taxon>
        <taxon>asterids</taxon>
        <taxon>campanulids</taxon>
        <taxon>Asterales</taxon>
        <taxon>Asteraceae</taxon>
        <taxon>Cichorioideae</taxon>
        <taxon>Cichorieae</taxon>
        <taxon>Lactucinae</taxon>
        <taxon>Lactuca</taxon>
    </lineage>
</organism>
<dbReference type="AlphaFoldDB" id="A0AA35Y664"/>
<gene>
    <name evidence="2" type="ORF">LSALG_LOCUS1093</name>
</gene>
<evidence type="ECO:0000256" key="1">
    <source>
        <dbReference type="ARBA" id="ARBA00006974"/>
    </source>
</evidence>
<comment type="similarity">
    <text evidence="1">Belongs to the ARG7 family.</text>
</comment>
<keyword evidence="3" id="KW-1185">Reference proteome</keyword>
<reference evidence="2" key="1">
    <citation type="submission" date="2023-04" db="EMBL/GenBank/DDBJ databases">
        <authorList>
            <person name="Vijverberg K."/>
            <person name="Xiong W."/>
            <person name="Schranz E."/>
        </authorList>
    </citation>
    <scope>NUCLEOTIDE SEQUENCE</scope>
</reference>
<dbReference type="InterPro" id="IPR003676">
    <property type="entry name" value="SAUR_fam"/>
</dbReference>
<accession>A0AA35Y664</accession>
<sequence length="126" mass="14457">MKKLIRRLSRVADSSHYSLLRSDSRLSRRSHSSLKTQRHGGVPEGHLPVYVGDDMERFVVSAHLLSHPVFINLLNKSAQEYGYQQQGVLRIPCHALLFERLLEALRLGQEASYDQLQLLLSEEFLC</sequence>
<evidence type="ECO:0000313" key="3">
    <source>
        <dbReference type="Proteomes" id="UP001177003"/>
    </source>
</evidence>
<dbReference type="Pfam" id="PF02519">
    <property type="entry name" value="Auxin_inducible"/>
    <property type="match status" value="1"/>
</dbReference>
<name>A0AA35Y664_LACSI</name>
<evidence type="ECO:0000313" key="2">
    <source>
        <dbReference type="EMBL" id="CAI9260251.1"/>
    </source>
</evidence>
<dbReference type="GO" id="GO:0009733">
    <property type="term" value="P:response to auxin"/>
    <property type="evidence" value="ECO:0007669"/>
    <property type="project" value="InterPro"/>
</dbReference>
<dbReference type="Proteomes" id="UP001177003">
    <property type="component" value="Chromosome 0"/>
</dbReference>